<organism evidence="2 3">
    <name type="scientific">Cyprinid herpesvirus 3</name>
    <name type="common">CyHV-3</name>
    <dbReference type="NCBI Taxonomy" id="180230"/>
    <lineage>
        <taxon>Viruses</taxon>
        <taxon>Duplodnaviria</taxon>
        <taxon>Heunggongvirae</taxon>
        <taxon>Peploviricota</taxon>
        <taxon>Herviviricetes</taxon>
        <taxon>Herpesvirales</taxon>
        <taxon>Alloherpesviridae</taxon>
        <taxon>Cyvirus</taxon>
        <taxon>Cyvirus cyprinidallo3</taxon>
    </lineage>
</organism>
<proteinExistence type="predicted"/>
<evidence type="ECO:0000256" key="1">
    <source>
        <dbReference type="SAM" id="MobiDB-lite"/>
    </source>
</evidence>
<dbReference type="EMBL" id="DQ177346">
    <property type="protein sequence ID" value="ABC55141.1"/>
    <property type="molecule type" value="Genomic_DNA"/>
</dbReference>
<reference evidence="2 3" key="1">
    <citation type="journal article" date="2007" name="J. Virol.">
        <title>Genome sequences of three koi herpesvirus isolates representing the expanding distribution of an emerging disease threatening koi and common carp worldwide.</title>
        <authorList>
            <person name="Aoki T."/>
            <person name="Hirono I."/>
            <person name="Kurokawa K."/>
            <person name="Fukuda H."/>
            <person name="Nahary R."/>
            <person name="Eldar A."/>
            <person name="Davison A.J."/>
            <person name="Waltzek T.B."/>
            <person name="Bercovier H."/>
            <person name="Hedrick R.P."/>
        </authorList>
    </citation>
    <scope>NUCLEOTIDE SEQUENCE [LARGE SCALE GENOMIC DNA]</scope>
    <source>
        <strain evidence="2">KHV-I</strain>
    </source>
</reference>
<protein>
    <submittedName>
        <fullName evidence="2">Uncharacterized protein</fullName>
    </submittedName>
</protein>
<evidence type="ECO:0000313" key="2">
    <source>
        <dbReference type="EMBL" id="ABC55141.1"/>
    </source>
</evidence>
<evidence type="ECO:0000313" key="3">
    <source>
        <dbReference type="Proteomes" id="UP000106924"/>
    </source>
</evidence>
<sequence>MASRLEDSSIQWPFGNSSAPTTSSSEISADEASNSCGVGAGVGAEEEEDRALAAHLASEQQRLQDELGDAIDEVVKELSTQGFSLEQIQSIFAVGRLDPINHTSCGEGEGEGEEKKFDVASELSSRNLVITTCEDGVFEVQCQTCGARMSAKLEFWSLPGFADFACTQRCDLSVMHPHVLKQIREVAVAVSHVRVYARGFEPSNNNHENQRYSLYSIGQGRFPHRMLKLRDRLQTWSMARDVAKLPYRANENWSRQGLYVFQGEVRCAWCDSPPTMAQLMSGGSKFKPCEHECSKPAPRDRLRRLEVMGSGIVGRVPLDSPLAARLAAVTHAQAADHNRCILGSELFDGDARRFGDKRLLYAGYSDLMVCCSCLCVCAGLSVVGARHECPSESDLLGLTTVVCRAGALTLGMDVKVVPDVGRGRQDDSALGEAVDGVLGHPHNDLPLMYVVDDKPQRKRSAGGRGVRGAGAGAGTGGVVRSLQLNHGWTYKRSVLGHANDGAVRPVWGGVDPASRMPCLSKLLSVAGALRLHEKDVERHRAAADASNFRRLLFV</sequence>
<name>A3QMS0_CYHV3</name>
<feature type="region of interest" description="Disordered" evidence="1">
    <location>
        <begin position="1"/>
        <end position="50"/>
    </location>
</feature>
<accession>A3QMS0</accession>
<feature type="compositionally biased region" description="Low complexity" evidence="1">
    <location>
        <begin position="17"/>
        <end position="27"/>
    </location>
</feature>
<dbReference type="Proteomes" id="UP000106924">
    <property type="component" value="Segment"/>
</dbReference>